<dbReference type="STRING" id="1802627.A3A70_01585"/>
<comment type="caution">
    <text evidence="1">The sequence shown here is derived from an EMBL/GenBank/DDBJ whole genome shotgun (WGS) entry which is preliminary data.</text>
</comment>
<gene>
    <name evidence="1" type="ORF">A3A70_01585</name>
</gene>
<protein>
    <submittedName>
        <fullName evidence="1">Uncharacterized protein</fullName>
    </submittedName>
</protein>
<proteinExistence type="predicted"/>
<dbReference type="Proteomes" id="UP000178964">
    <property type="component" value="Unassembled WGS sequence"/>
</dbReference>
<dbReference type="EMBL" id="MEVK01000016">
    <property type="protein sequence ID" value="OGC59440.1"/>
    <property type="molecule type" value="Genomic_DNA"/>
</dbReference>
<reference evidence="1 2" key="1">
    <citation type="journal article" date="2016" name="Nat. Commun.">
        <title>Thousands of microbial genomes shed light on interconnected biogeochemical processes in an aquifer system.</title>
        <authorList>
            <person name="Anantharaman K."/>
            <person name="Brown C.T."/>
            <person name="Hug L.A."/>
            <person name="Sharon I."/>
            <person name="Castelle C.J."/>
            <person name="Probst A.J."/>
            <person name="Thomas B.C."/>
            <person name="Singh A."/>
            <person name="Wilkins M.J."/>
            <person name="Karaoz U."/>
            <person name="Brodie E.L."/>
            <person name="Williams K.H."/>
            <person name="Hubbard S.S."/>
            <person name="Banfield J.F."/>
        </authorList>
    </citation>
    <scope>NUCLEOTIDE SEQUENCE [LARGE SCALE GENOMIC DNA]</scope>
</reference>
<organism evidence="1 2">
    <name type="scientific">candidate division WWE3 bacterium RIFCSPLOWO2_01_FULL_42_11</name>
    <dbReference type="NCBI Taxonomy" id="1802627"/>
    <lineage>
        <taxon>Bacteria</taxon>
        <taxon>Katanobacteria</taxon>
    </lineage>
</organism>
<name>A0A1F4VQY0_UNCKA</name>
<evidence type="ECO:0000313" key="1">
    <source>
        <dbReference type="EMBL" id="OGC59440.1"/>
    </source>
</evidence>
<evidence type="ECO:0000313" key="2">
    <source>
        <dbReference type="Proteomes" id="UP000178964"/>
    </source>
</evidence>
<dbReference type="AlphaFoldDB" id="A0A1F4VQY0"/>
<accession>A0A1F4VQY0</accession>
<sequence length="158" mass="17923">MANRRKKSSSFNQSRMRMFLALGIVGLGFLLAQSWIHQSSENQVLGVTSLQTKNMPLDYRIKSLLNKYRLRKSSTTQSVGSSNPSKLPICANLKLKTLEPQSDKPDCFKSSEVSCGGTTQTKKYLAYNLVRRNCMKESEWRMEAQKVCRCEAETKTSK</sequence>